<dbReference type="CDD" id="cd12148">
    <property type="entry name" value="fungal_TF_MHR"/>
    <property type="match status" value="1"/>
</dbReference>
<protein>
    <recommendedName>
        <fullName evidence="6">Xylanolytic transcriptional activator regulatory domain-containing protein</fullName>
    </recommendedName>
</protein>
<feature type="region of interest" description="Disordered" evidence="5">
    <location>
        <begin position="655"/>
        <end position="678"/>
    </location>
</feature>
<evidence type="ECO:0000259" key="6">
    <source>
        <dbReference type="SMART" id="SM00906"/>
    </source>
</evidence>
<name>A0A642VDD2_9ASCO</name>
<feature type="domain" description="Xylanolytic transcriptional activator regulatory" evidence="6">
    <location>
        <begin position="256"/>
        <end position="329"/>
    </location>
</feature>
<dbReference type="AlphaFoldDB" id="A0A642VDD2"/>
<keyword evidence="8" id="KW-1185">Reference proteome</keyword>
<evidence type="ECO:0000256" key="3">
    <source>
        <dbReference type="ARBA" id="ARBA00023163"/>
    </source>
</evidence>
<dbReference type="PANTHER" id="PTHR31668">
    <property type="entry name" value="GLUCOSE TRANSPORT TRANSCRIPTION REGULATOR RGT1-RELATED-RELATED"/>
    <property type="match status" value="1"/>
</dbReference>
<dbReference type="GO" id="GO:0005634">
    <property type="term" value="C:nucleus"/>
    <property type="evidence" value="ECO:0007669"/>
    <property type="project" value="TreeGrafter"/>
</dbReference>
<proteinExistence type="predicted"/>
<reference evidence="7" key="1">
    <citation type="journal article" date="2019" name="G3 (Bethesda)">
        <title>Genome Assemblies of Two Rare Opportunistic Yeast Pathogens: Diutina rugosa (syn. Candida rugosa) and Trichomonascus ciferrii (syn. Candida ciferrii).</title>
        <authorList>
            <person name="Mixao V."/>
            <person name="Saus E."/>
            <person name="Hansen A.P."/>
            <person name="Lass-Florl C."/>
            <person name="Gabaldon T."/>
        </authorList>
    </citation>
    <scope>NUCLEOTIDE SEQUENCE</scope>
    <source>
        <strain evidence="7">CBS 4856</strain>
    </source>
</reference>
<dbReference type="InterPro" id="IPR050797">
    <property type="entry name" value="Carb_Metab_Trans_Reg"/>
</dbReference>
<accession>A0A642VDD2</accession>
<dbReference type="Proteomes" id="UP000761534">
    <property type="component" value="Unassembled WGS sequence"/>
</dbReference>
<dbReference type="VEuPathDB" id="FungiDB:TRICI_000455"/>
<sequence>MDAPCTFVAQPAKRRRGDVDEVKRVSIKREESPDPPRIEAPSFGPLDELEEETEESNEPPMVPEGFDSAVLLGLSGDQDPYLLQYYKYDENDTHTFVKHAIRRVQKGPEMPVQFLAIKDTEREKRLQHEVEEQWRRVDALASKFEERLLALYFRFAYPTYPIVDKAGFYRDYYHNKRNINIGLLAGLLALSCIWWKYDPYLCVNVMPKGLNHSLYKECAIALERESKFPSLASVQCLLLLLQKRLGPSENADTYHLHCQMANLVSTSHNLGLHLDCSEWSISPAEKRLRLRLWTTVYIMEKWTCVNTGRPSLLNSNNSTVKLNYESDDPSAQLFVHMYRLTLLLDDISDDLYSLRYMKQRYHNVESTRAKVNEYFDRLREWRDALPAELKDMQSAPEGEFCKNGTINLAALTVEVLLHKVRLHPICSGLIPKPLLREYRAHAYETIQRVITFTSEITHSHLHAFWYSTTRLNFSTVAHFIYFHHITSLTPQEFKDTRETLRKWLFALRILSQGWEEGTGLAALRMDTVFWMGEDLFVKDTPGLNGEYANDEDDGDSTNENYGAADYYYPIGPQFNGGHDSGGVHNVHNPYDDDMILLNEDIMPQQAQSQLLEAHSVPNPQAFASIYNYPVEYFPFPQTQQQQGTVYPPNFPDPFQDGASTGLTPEPAPDSVSYFENIN</sequence>
<evidence type="ECO:0000256" key="2">
    <source>
        <dbReference type="ARBA" id="ARBA00023015"/>
    </source>
</evidence>
<dbReference type="GO" id="GO:0001080">
    <property type="term" value="P:nitrogen catabolite activation of transcription from RNA polymerase II promoter"/>
    <property type="evidence" value="ECO:0007669"/>
    <property type="project" value="TreeGrafter"/>
</dbReference>
<evidence type="ECO:0000256" key="5">
    <source>
        <dbReference type="SAM" id="MobiDB-lite"/>
    </source>
</evidence>
<dbReference type="InterPro" id="IPR007219">
    <property type="entry name" value="XnlR_reg_dom"/>
</dbReference>
<feature type="compositionally biased region" description="Basic and acidic residues" evidence="5">
    <location>
        <begin position="17"/>
        <end position="37"/>
    </location>
</feature>
<organism evidence="7 8">
    <name type="scientific">Trichomonascus ciferrii</name>
    <dbReference type="NCBI Taxonomy" id="44093"/>
    <lineage>
        <taxon>Eukaryota</taxon>
        <taxon>Fungi</taxon>
        <taxon>Dikarya</taxon>
        <taxon>Ascomycota</taxon>
        <taxon>Saccharomycotina</taxon>
        <taxon>Dipodascomycetes</taxon>
        <taxon>Dipodascales</taxon>
        <taxon>Trichomonascaceae</taxon>
        <taxon>Trichomonascus</taxon>
        <taxon>Trichomonascus ciferrii complex</taxon>
    </lineage>
</organism>
<dbReference type="EMBL" id="SWFS01000037">
    <property type="protein sequence ID" value="KAA8917394.1"/>
    <property type="molecule type" value="Genomic_DNA"/>
</dbReference>
<keyword evidence="2" id="KW-0805">Transcription regulation</keyword>
<evidence type="ECO:0000256" key="1">
    <source>
        <dbReference type="ARBA" id="ARBA00022833"/>
    </source>
</evidence>
<evidence type="ECO:0000313" key="8">
    <source>
        <dbReference type="Proteomes" id="UP000761534"/>
    </source>
</evidence>
<dbReference type="GO" id="GO:0006351">
    <property type="term" value="P:DNA-templated transcription"/>
    <property type="evidence" value="ECO:0007669"/>
    <property type="project" value="InterPro"/>
</dbReference>
<evidence type="ECO:0000313" key="7">
    <source>
        <dbReference type="EMBL" id="KAA8917394.1"/>
    </source>
</evidence>
<evidence type="ECO:0000256" key="4">
    <source>
        <dbReference type="ARBA" id="ARBA00023242"/>
    </source>
</evidence>
<keyword evidence="3" id="KW-0804">Transcription</keyword>
<dbReference type="GO" id="GO:0008270">
    <property type="term" value="F:zinc ion binding"/>
    <property type="evidence" value="ECO:0007669"/>
    <property type="project" value="InterPro"/>
</dbReference>
<gene>
    <name evidence="7" type="ORF">TRICI_000455</name>
</gene>
<dbReference type="Pfam" id="PF04082">
    <property type="entry name" value="Fungal_trans"/>
    <property type="match status" value="1"/>
</dbReference>
<comment type="caution">
    <text evidence="7">The sequence shown here is derived from an EMBL/GenBank/DDBJ whole genome shotgun (WGS) entry which is preliminary data.</text>
</comment>
<keyword evidence="1" id="KW-0862">Zinc</keyword>
<feature type="region of interest" description="Disordered" evidence="5">
    <location>
        <begin position="1"/>
        <end position="62"/>
    </location>
</feature>
<dbReference type="GO" id="GO:0003677">
    <property type="term" value="F:DNA binding"/>
    <property type="evidence" value="ECO:0007669"/>
    <property type="project" value="InterPro"/>
</dbReference>
<dbReference type="PANTHER" id="PTHR31668:SF4">
    <property type="entry name" value="TRANSCRIPTIONAL ACTIVATOR PROTEIN DAL81"/>
    <property type="match status" value="1"/>
</dbReference>
<keyword evidence="4" id="KW-0539">Nucleus</keyword>
<feature type="compositionally biased region" description="Acidic residues" evidence="5">
    <location>
        <begin position="47"/>
        <end position="57"/>
    </location>
</feature>
<dbReference type="SMART" id="SM00906">
    <property type="entry name" value="Fungal_trans"/>
    <property type="match status" value="1"/>
</dbReference>
<dbReference type="OrthoDB" id="1924787at2759"/>